<evidence type="ECO:0000259" key="2">
    <source>
        <dbReference type="Pfam" id="PF13683"/>
    </source>
</evidence>
<dbReference type="AlphaFoldDB" id="A0A2I2L2N9"/>
<gene>
    <name evidence="3" type="ORF">FRACA_950001</name>
</gene>
<dbReference type="InterPro" id="IPR001584">
    <property type="entry name" value="Integrase_cat-core"/>
</dbReference>
<organism evidence="3 4">
    <name type="scientific">Frankia canadensis</name>
    <dbReference type="NCBI Taxonomy" id="1836972"/>
    <lineage>
        <taxon>Bacteria</taxon>
        <taxon>Bacillati</taxon>
        <taxon>Actinomycetota</taxon>
        <taxon>Actinomycetes</taxon>
        <taxon>Frankiales</taxon>
        <taxon>Frankiaceae</taxon>
        <taxon>Frankia</taxon>
    </lineage>
</organism>
<keyword evidence="4" id="KW-1185">Reference proteome</keyword>
<dbReference type="Proteomes" id="UP000234331">
    <property type="component" value="Unassembled WGS sequence"/>
</dbReference>
<evidence type="ECO:0000256" key="1">
    <source>
        <dbReference type="SAM" id="MobiDB-lite"/>
    </source>
</evidence>
<feature type="domain" description="Integrase catalytic" evidence="2">
    <location>
        <begin position="1"/>
        <end position="42"/>
    </location>
</feature>
<evidence type="ECO:0000313" key="3">
    <source>
        <dbReference type="EMBL" id="SNQ52182.1"/>
    </source>
</evidence>
<name>A0A2I2L2N9_9ACTN</name>
<reference evidence="3 4" key="1">
    <citation type="submission" date="2017-06" db="EMBL/GenBank/DDBJ databases">
        <authorList>
            <person name="Kim H.J."/>
            <person name="Triplett B.A."/>
        </authorList>
    </citation>
    <scope>NUCLEOTIDE SEQUENCE [LARGE SCALE GENOMIC DNA]</scope>
    <source>
        <strain evidence="3">FRACA_ARgP5</strain>
    </source>
</reference>
<feature type="region of interest" description="Disordered" evidence="1">
    <location>
        <begin position="75"/>
        <end position="118"/>
    </location>
</feature>
<dbReference type="Pfam" id="PF13683">
    <property type="entry name" value="rve_3"/>
    <property type="match status" value="1"/>
</dbReference>
<sequence length="118" mass="13093">MKYRPGFPDHFDTIIEARTFCRGFFDWYNNEHKHSGIGYLAPAVVFFGQAEAVHAARGRVLDAAYAVHPERFVHRAPVPPPLPKPAGINTKPGEDTEPADEGVPERSEVVPTQRSQVG</sequence>
<protein>
    <submittedName>
        <fullName evidence="3">Transposase</fullName>
    </submittedName>
</protein>
<dbReference type="SUPFAM" id="SSF53098">
    <property type="entry name" value="Ribonuclease H-like"/>
    <property type="match status" value="1"/>
</dbReference>
<accession>A0A2I2L2N9</accession>
<evidence type="ECO:0000313" key="4">
    <source>
        <dbReference type="Proteomes" id="UP000234331"/>
    </source>
</evidence>
<dbReference type="InterPro" id="IPR012337">
    <property type="entry name" value="RNaseH-like_sf"/>
</dbReference>
<proteinExistence type="predicted"/>
<dbReference type="GO" id="GO:0015074">
    <property type="term" value="P:DNA integration"/>
    <property type="evidence" value="ECO:0007669"/>
    <property type="project" value="InterPro"/>
</dbReference>
<dbReference type="EMBL" id="FZMO01000564">
    <property type="protein sequence ID" value="SNQ52182.1"/>
    <property type="molecule type" value="Genomic_DNA"/>
</dbReference>